<accession>A0A1T5K1L1</accession>
<dbReference type="OrthoDB" id="9939512at2"/>
<protein>
    <submittedName>
        <fullName evidence="2">Uncharacterized protein</fullName>
    </submittedName>
</protein>
<dbReference type="Proteomes" id="UP000190341">
    <property type="component" value="Unassembled WGS sequence"/>
</dbReference>
<dbReference type="STRING" id="428993.SAMN06296058_1268"/>
<keyword evidence="1" id="KW-0812">Transmembrane</keyword>
<proteinExistence type="predicted"/>
<gene>
    <name evidence="2" type="ORF">SAMN06296058_1268</name>
</gene>
<keyword evidence="1" id="KW-1133">Transmembrane helix</keyword>
<keyword evidence="1" id="KW-0472">Membrane</keyword>
<dbReference type="RefSeq" id="WP_079723582.1">
    <property type="nucleotide sequence ID" value="NZ_BMCL01000002.1"/>
</dbReference>
<evidence type="ECO:0000313" key="3">
    <source>
        <dbReference type="Proteomes" id="UP000190341"/>
    </source>
</evidence>
<evidence type="ECO:0000256" key="1">
    <source>
        <dbReference type="SAM" id="Phobius"/>
    </source>
</evidence>
<organism evidence="2 3">
    <name type="scientific">Pseudoxanthomonas indica</name>
    <dbReference type="NCBI Taxonomy" id="428993"/>
    <lineage>
        <taxon>Bacteria</taxon>
        <taxon>Pseudomonadati</taxon>
        <taxon>Pseudomonadota</taxon>
        <taxon>Gammaproteobacteria</taxon>
        <taxon>Lysobacterales</taxon>
        <taxon>Lysobacteraceae</taxon>
        <taxon>Pseudoxanthomonas</taxon>
    </lineage>
</organism>
<keyword evidence="3" id="KW-1185">Reference proteome</keyword>
<dbReference type="AlphaFoldDB" id="A0A1T5K1L1"/>
<dbReference type="EMBL" id="FUZV01000001">
    <property type="protein sequence ID" value="SKC57430.1"/>
    <property type="molecule type" value="Genomic_DNA"/>
</dbReference>
<evidence type="ECO:0000313" key="2">
    <source>
        <dbReference type="EMBL" id="SKC57430.1"/>
    </source>
</evidence>
<feature type="transmembrane region" description="Helical" evidence="1">
    <location>
        <begin position="91"/>
        <end position="110"/>
    </location>
</feature>
<name>A0A1T5K1L1_9GAMM</name>
<reference evidence="2 3" key="1">
    <citation type="submission" date="2017-02" db="EMBL/GenBank/DDBJ databases">
        <authorList>
            <person name="Peterson S.W."/>
        </authorList>
    </citation>
    <scope>NUCLEOTIDE SEQUENCE [LARGE SCALE GENOMIC DNA]</scope>
    <source>
        <strain evidence="2 3">P15</strain>
    </source>
</reference>
<sequence length="115" mass="12415">MSIPIDDKINLKMYVSALEAAAHAKTDAFASEGGTLTRIARELLDAGLLSDARTELGSFSLRSRIVLTPAGASALVEWSDYLQRRTWRARLLAVLGQVLLVLTGAVATSLPDWFA</sequence>